<dbReference type="SMART" id="SM00349">
    <property type="entry name" value="KRAB"/>
    <property type="match status" value="1"/>
</dbReference>
<evidence type="ECO:0000256" key="1">
    <source>
        <dbReference type="SAM" id="SignalP"/>
    </source>
</evidence>
<dbReference type="PROSITE" id="PS50805">
    <property type="entry name" value="KRAB"/>
    <property type="match status" value="1"/>
</dbReference>
<dbReference type="InterPro" id="IPR036051">
    <property type="entry name" value="KRAB_dom_sf"/>
</dbReference>
<name>A0A8D0CCQ3_SALMN</name>
<dbReference type="AlphaFoldDB" id="A0A8D0CCQ3"/>
<dbReference type="PANTHER" id="PTHR23232:SF142">
    <property type="entry name" value="GASTRULA ZINC FINGER PROTEIN XLCGF57.1-LIKE-RELATED"/>
    <property type="match status" value="1"/>
</dbReference>
<feature type="signal peptide" evidence="1">
    <location>
        <begin position="1"/>
        <end position="19"/>
    </location>
</feature>
<feature type="domain" description="KRAB" evidence="2">
    <location>
        <begin position="17"/>
        <end position="104"/>
    </location>
</feature>
<evidence type="ECO:0000313" key="4">
    <source>
        <dbReference type="Proteomes" id="UP000694421"/>
    </source>
</evidence>
<evidence type="ECO:0000313" key="3">
    <source>
        <dbReference type="Ensembl" id="ENSSMRP00000020303.1"/>
    </source>
</evidence>
<dbReference type="InterPro" id="IPR001909">
    <property type="entry name" value="KRAB"/>
</dbReference>
<reference evidence="3" key="1">
    <citation type="submission" date="2025-08" db="UniProtKB">
        <authorList>
            <consortium name="Ensembl"/>
        </authorList>
    </citation>
    <scope>IDENTIFICATION</scope>
</reference>
<keyword evidence="1" id="KW-0732">Signal</keyword>
<feature type="chain" id="PRO_5034728149" description="KRAB domain-containing protein" evidence="1">
    <location>
        <begin position="20"/>
        <end position="104"/>
    </location>
</feature>
<keyword evidence="4" id="KW-1185">Reference proteome</keyword>
<proteinExistence type="predicted"/>
<dbReference type="Ensembl" id="ENSSMRT00000023789.1">
    <property type="protein sequence ID" value="ENSSMRP00000020303.1"/>
    <property type="gene ID" value="ENSSMRG00000015793.1"/>
</dbReference>
<dbReference type="PANTHER" id="PTHR23232">
    <property type="entry name" value="KRAB DOMAIN C2H2 ZINC FINGER"/>
    <property type="match status" value="1"/>
</dbReference>
<evidence type="ECO:0000259" key="2">
    <source>
        <dbReference type="PROSITE" id="PS50805"/>
    </source>
</evidence>
<accession>A0A8D0CCQ3</accession>
<dbReference type="InterPro" id="IPR050169">
    <property type="entry name" value="Krueppel_C2H2_ZnF"/>
</dbReference>
<organism evidence="3 4">
    <name type="scientific">Salvator merianae</name>
    <name type="common">Argentine black and white tegu</name>
    <name type="synonym">Tupinambis merianae</name>
    <dbReference type="NCBI Taxonomy" id="96440"/>
    <lineage>
        <taxon>Eukaryota</taxon>
        <taxon>Metazoa</taxon>
        <taxon>Chordata</taxon>
        <taxon>Craniata</taxon>
        <taxon>Vertebrata</taxon>
        <taxon>Euteleostomi</taxon>
        <taxon>Lepidosauria</taxon>
        <taxon>Squamata</taxon>
        <taxon>Bifurcata</taxon>
        <taxon>Unidentata</taxon>
        <taxon>Episquamata</taxon>
        <taxon>Laterata</taxon>
        <taxon>Teiioidea</taxon>
        <taxon>Teiidae</taxon>
        <taxon>Salvator</taxon>
    </lineage>
</organism>
<protein>
    <recommendedName>
        <fullName evidence="2">KRAB domain-containing protein</fullName>
    </recommendedName>
</protein>
<dbReference type="GeneTree" id="ENSGT00960000189328"/>
<dbReference type="GO" id="GO:0006355">
    <property type="term" value="P:regulation of DNA-templated transcription"/>
    <property type="evidence" value="ECO:0007669"/>
    <property type="project" value="InterPro"/>
</dbReference>
<reference evidence="3" key="2">
    <citation type="submission" date="2025-09" db="UniProtKB">
        <authorList>
            <consortium name="Ensembl"/>
        </authorList>
    </citation>
    <scope>IDENTIFICATION</scope>
</reference>
<sequence>MISLKIGSFLVFLQVPVTFEDVTVRFTAEEWPLLDLAQKALRKEVMEENYQNLASLSKDPSLAELIYGQKTGRWKFFETSPALCFLSSGFDLISCIWSQLSMLW</sequence>
<dbReference type="Proteomes" id="UP000694421">
    <property type="component" value="Unplaced"/>
</dbReference>
<dbReference type="Pfam" id="PF01352">
    <property type="entry name" value="KRAB"/>
    <property type="match status" value="1"/>
</dbReference>
<dbReference type="SUPFAM" id="SSF109640">
    <property type="entry name" value="KRAB domain (Kruppel-associated box)"/>
    <property type="match status" value="1"/>
</dbReference>
<dbReference type="CDD" id="cd07765">
    <property type="entry name" value="KRAB_A-box"/>
    <property type="match status" value="1"/>
</dbReference>
<dbReference type="Gene3D" id="6.10.140.140">
    <property type="match status" value="1"/>
</dbReference>